<dbReference type="PROSITE" id="PS50851">
    <property type="entry name" value="CHEW"/>
    <property type="match status" value="1"/>
</dbReference>
<dbReference type="EMBL" id="JAGQHR010000025">
    <property type="protein sequence ID" value="MCA9726379.1"/>
    <property type="molecule type" value="Genomic_DNA"/>
</dbReference>
<dbReference type="PANTHER" id="PTHR22617">
    <property type="entry name" value="CHEMOTAXIS SENSOR HISTIDINE KINASE-RELATED"/>
    <property type="match status" value="1"/>
</dbReference>
<dbReference type="GO" id="GO:0005829">
    <property type="term" value="C:cytosol"/>
    <property type="evidence" value="ECO:0007669"/>
    <property type="project" value="TreeGrafter"/>
</dbReference>
<reference evidence="2" key="1">
    <citation type="submission" date="2020-04" db="EMBL/GenBank/DDBJ databases">
        <authorList>
            <person name="Zhang T."/>
        </authorList>
    </citation>
    <scope>NUCLEOTIDE SEQUENCE</scope>
    <source>
        <strain evidence="2">HKST-UBA01</strain>
    </source>
</reference>
<sequence length="149" mass="16308">MSQQFCTFKLDGHLFGVEVLHVQEVIRFQEMTRVPLAPGAVNGLINLRGQIVTAIDLRARFGMASRRPNQLPMNVIIRTDDGAVSFLVDEIGDVFDVGDDALESPPQTIDGEARELIRGVYKLNDGLLLALDTERACDTGRLVGAAVED</sequence>
<accession>A0A956LVT0</accession>
<dbReference type="AlphaFoldDB" id="A0A956LVT0"/>
<dbReference type="GO" id="GO:0006935">
    <property type="term" value="P:chemotaxis"/>
    <property type="evidence" value="ECO:0007669"/>
    <property type="project" value="InterPro"/>
</dbReference>
<dbReference type="Proteomes" id="UP000697710">
    <property type="component" value="Unassembled WGS sequence"/>
</dbReference>
<dbReference type="PANTHER" id="PTHR22617:SF23">
    <property type="entry name" value="CHEMOTAXIS PROTEIN CHEW"/>
    <property type="match status" value="1"/>
</dbReference>
<proteinExistence type="predicted"/>
<name>A0A956LVT0_UNCEI</name>
<comment type="caution">
    <text evidence="2">The sequence shown here is derived from an EMBL/GenBank/DDBJ whole genome shotgun (WGS) entry which is preliminary data.</text>
</comment>
<reference evidence="2" key="2">
    <citation type="journal article" date="2021" name="Microbiome">
        <title>Successional dynamics and alternative stable states in a saline activated sludge microbial community over 9 years.</title>
        <authorList>
            <person name="Wang Y."/>
            <person name="Ye J."/>
            <person name="Ju F."/>
            <person name="Liu L."/>
            <person name="Boyd J.A."/>
            <person name="Deng Y."/>
            <person name="Parks D.H."/>
            <person name="Jiang X."/>
            <person name="Yin X."/>
            <person name="Woodcroft B.J."/>
            <person name="Tyson G.W."/>
            <person name="Hugenholtz P."/>
            <person name="Polz M.F."/>
            <person name="Zhang T."/>
        </authorList>
    </citation>
    <scope>NUCLEOTIDE SEQUENCE</scope>
    <source>
        <strain evidence="2">HKST-UBA01</strain>
    </source>
</reference>
<dbReference type="SUPFAM" id="SSF50341">
    <property type="entry name" value="CheW-like"/>
    <property type="match status" value="1"/>
</dbReference>
<protein>
    <submittedName>
        <fullName evidence="2">Purine-binding chemotaxis protein CheW</fullName>
    </submittedName>
</protein>
<evidence type="ECO:0000259" key="1">
    <source>
        <dbReference type="PROSITE" id="PS50851"/>
    </source>
</evidence>
<dbReference type="InterPro" id="IPR002545">
    <property type="entry name" value="CheW-lke_dom"/>
</dbReference>
<dbReference type="InterPro" id="IPR039315">
    <property type="entry name" value="CheW"/>
</dbReference>
<gene>
    <name evidence="2" type="ORF">KC729_01770</name>
</gene>
<feature type="domain" description="CheW-like" evidence="1">
    <location>
        <begin position="2"/>
        <end position="142"/>
    </location>
</feature>
<dbReference type="InterPro" id="IPR036061">
    <property type="entry name" value="CheW-like_dom_sf"/>
</dbReference>
<dbReference type="SMART" id="SM00260">
    <property type="entry name" value="CheW"/>
    <property type="match status" value="1"/>
</dbReference>
<dbReference type="GO" id="GO:0007165">
    <property type="term" value="P:signal transduction"/>
    <property type="evidence" value="ECO:0007669"/>
    <property type="project" value="InterPro"/>
</dbReference>
<organism evidence="2 3">
    <name type="scientific">Eiseniibacteriota bacterium</name>
    <dbReference type="NCBI Taxonomy" id="2212470"/>
    <lineage>
        <taxon>Bacteria</taxon>
        <taxon>Candidatus Eiseniibacteriota</taxon>
    </lineage>
</organism>
<dbReference type="Gene3D" id="2.40.50.180">
    <property type="entry name" value="CheA-289, Domain 4"/>
    <property type="match status" value="1"/>
</dbReference>
<evidence type="ECO:0000313" key="2">
    <source>
        <dbReference type="EMBL" id="MCA9726379.1"/>
    </source>
</evidence>
<evidence type="ECO:0000313" key="3">
    <source>
        <dbReference type="Proteomes" id="UP000697710"/>
    </source>
</evidence>
<dbReference type="Pfam" id="PF01584">
    <property type="entry name" value="CheW"/>
    <property type="match status" value="1"/>
</dbReference>
<dbReference type="Gene3D" id="2.30.30.40">
    <property type="entry name" value="SH3 Domains"/>
    <property type="match status" value="1"/>
</dbReference>